<dbReference type="EMBL" id="UOFW01000220">
    <property type="protein sequence ID" value="VAX07791.1"/>
    <property type="molecule type" value="Genomic_DNA"/>
</dbReference>
<dbReference type="InterPro" id="IPR008929">
    <property type="entry name" value="Chondroitin_lyas"/>
</dbReference>
<protein>
    <submittedName>
        <fullName evidence="6">Heparinase II/III-like</fullName>
    </submittedName>
</protein>
<evidence type="ECO:0000256" key="4">
    <source>
        <dbReference type="ARBA" id="ARBA00023239"/>
    </source>
</evidence>
<reference evidence="6" key="1">
    <citation type="submission" date="2018-06" db="EMBL/GenBank/DDBJ databases">
        <authorList>
            <person name="Zhirakovskaya E."/>
        </authorList>
    </citation>
    <scope>NUCLEOTIDE SEQUENCE</scope>
</reference>
<dbReference type="Pfam" id="PF07940">
    <property type="entry name" value="Hepar_II_III_C"/>
    <property type="match status" value="1"/>
</dbReference>
<evidence type="ECO:0000313" key="6">
    <source>
        <dbReference type="EMBL" id="VAX07791.1"/>
    </source>
</evidence>
<evidence type="ECO:0000259" key="5">
    <source>
        <dbReference type="Pfam" id="PF07940"/>
    </source>
</evidence>
<dbReference type="GO" id="GO:0042597">
    <property type="term" value="C:periplasmic space"/>
    <property type="evidence" value="ECO:0007669"/>
    <property type="project" value="UniProtKB-SubCell"/>
</dbReference>
<comment type="subcellular location">
    <subcellularLocation>
        <location evidence="1">Periplasm</location>
    </subcellularLocation>
</comment>
<keyword evidence="4" id="KW-0456">Lyase</keyword>
<accession>A0A3B1B131</accession>
<evidence type="ECO:0000256" key="1">
    <source>
        <dbReference type="ARBA" id="ARBA00004418"/>
    </source>
</evidence>
<name>A0A3B1B131_9ZZZZ</name>
<dbReference type="InterPro" id="IPR012480">
    <property type="entry name" value="Hepar_II_III_C"/>
</dbReference>
<keyword evidence="3" id="KW-0574">Periplasm</keyword>
<evidence type="ECO:0000256" key="3">
    <source>
        <dbReference type="ARBA" id="ARBA00022764"/>
    </source>
</evidence>
<dbReference type="Gene3D" id="2.70.98.70">
    <property type="match status" value="1"/>
</dbReference>
<gene>
    <name evidence="6" type="ORF">MNBD_ALPHA03-1617</name>
</gene>
<keyword evidence="2" id="KW-0732">Signal</keyword>
<evidence type="ECO:0000256" key="2">
    <source>
        <dbReference type="ARBA" id="ARBA00022729"/>
    </source>
</evidence>
<sequence length="589" mass="66619">MPQIRRQADRPHSGKLQKRLRVLAKKTRYASRYHEFRLKGKHPLRLLGTPKDLWARSGETGSVTAGSHILSNRFYCAGQVLKNPNHKKGEWHGDEIWHARALGPKWQEYLHSFCWLRDLNGCLDRNAARKKALALTAHWLESFDQWHELFWSPDIIGQRIVNWMAYAPLILDSNDLVYRSKILNCLARQSRHLHYAADQSLRGLPRMKAITGLILAGLYIPYGEDWLKKGTSLLHQALDEEILADGGTQSRCPEDIYYTLRNCLMVRASCKAMGHDGPKKLNEAIHRMSVSLKNLRHGDGRLALFNGASEQDAQEIDATLSLAKSPEDTVQDSSERMGEKSGFRRLQQGRTLIIVDTAPPAPADMSQHCHAGTLSFEMSCAKQRIIVNCGSARALPNLVDNDLDKLVRSTAAHSTVVLQDKNSSEIRTDGLIGRGPTMVESHQNNVDSHLLLEASHDGYMPHFGVMHHRTIYMNETGDDVRGEDVLEVKTPLLLKGEPPKFDVCFHIHPDVTITRQGADDRLLLRLRTSEYWQFQCSGGRLSLGESLYLGEGNRQKKCRQIVISDQMTLSETTIKWSLRRIEQKTSGKP</sequence>
<dbReference type="AlphaFoldDB" id="A0A3B1B131"/>
<organism evidence="6">
    <name type="scientific">hydrothermal vent metagenome</name>
    <dbReference type="NCBI Taxonomy" id="652676"/>
    <lineage>
        <taxon>unclassified sequences</taxon>
        <taxon>metagenomes</taxon>
        <taxon>ecological metagenomes</taxon>
    </lineage>
</organism>
<proteinExistence type="predicted"/>
<dbReference type="PANTHER" id="PTHR39210">
    <property type="entry name" value="HEPARIN-SULFATE LYASE"/>
    <property type="match status" value="1"/>
</dbReference>
<feature type="domain" description="Heparinase II/III-like C-terminal" evidence="5">
    <location>
        <begin position="336"/>
        <end position="577"/>
    </location>
</feature>
<dbReference type="PANTHER" id="PTHR39210:SF1">
    <property type="entry name" value="HEPARIN-SULFATE LYASE"/>
    <property type="match status" value="1"/>
</dbReference>
<dbReference type="GO" id="GO:0016829">
    <property type="term" value="F:lyase activity"/>
    <property type="evidence" value="ECO:0007669"/>
    <property type="project" value="UniProtKB-KW"/>
</dbReference>
<dbReference type="Gene3D" id="1.50.10.100">
    <property type="entry name" value="Chondroitin AC/alginate lyase"/>
    <property type="match status" value="1"/>
</dbReference>